<dbReference type="SUPFAM" id="SSF51120">
    <property type="entry name" value="beta-Roll"/>
    <property type="match status" value="6"/>
</dbReference>
<dbReference type="GO" id="GO:0090729">
    <property type="term" value="F:toxin activity"/>
    <property type="evidence" value="ECO:0007669"/>
    <property type="project" value="UniProtKB-KW"/>
</dbReference>
<dbReference type="Proteomes" id="UP000006512">
    <property type="component" value="Unassembled WGS sequence"/>
</dbReference>
<dbReference type="Pfam" id="PF00353">
    <property type="entry name" value="HemolysinCabind"/>
    <property type="match status" value="10"/>
</dbReference>
<evidence type="ECO:0000313" key="11">
    <source>
        <dbReference type="EMBL" id="EGF93611.1"/>
    </source>
</evidence>
<dbReference type="GO" id="GO:0006508">
    <property type="term" value="P:proteolysis"/>
    <property type="evidence" value="ECO:0007669"/>
    <property type="project" value="InterPro"/>
</dbReference>
<dbReference type="PRINTS" id="PR00313">
    <property type="entry name" value="CABNDNGRPT"/>
</dbReference>
<dbReference type="STRING" id="715226.ABI_20520"/>
<evidence type="ECO:0000313" key="12">
    <source>
        <dbReference type="Proteomes" id="UP000006512"/>
    </source>
</evidence>
<dbReference type="InterPro" id="IPR013858">
    <property type="entry name" value="Peptidase_M10B_C"/>
</dbReference>
<comment type="similarity">
    <text evidence="4">Belongs to the peptidase M10B family.</text>
</comment>
<evidence type="ECO:0000256" key="3">
    <source>
        <dbReference type="ARBA" id="ARBA00004613"/>
    </source>
</evidence>
<evidence type="ECO:0000256" key="4">
    <source>
        <dbReference type="ARBA" id="ARBA00009490"/>
    </source>
</evidence>
<dbReference type="GO" id="GO:0005509">
    <property type="term" value="F:calcium ion binding"/>
    <property type="evidence" value="ECO:0007669"/>
    <property type="project" value="InterPro"/>
</dbReference>
<dbReference type="InterPro" id="IPR050557">
    <property type="entry name" value="RTX_toxin/Mannuronan_C5-epim"/>
</dbReference>
<accession>F4QM39</accession>
<gene>
    <name evidence="11" type="ORF">ABI_20520</name>
</gene>
<evidence type="ECO:0000256" key="7">
    <source>
        <dbReference type="ARBA" id="ARBA00022737"/>
    </source>
</evidence>
<keyword evidence="5" id="KW-0964">Secreted</keyword>
<dbReference type="GO" id="GO:0016020">
    <property type="term" value="C:membrane"/>
    <property type="evidence" value="ECO:0007669"/>
    <property type="project" value="UniProtKB-SubCell"/>
</dbReference>
<dbReference type="Gene3D" id="3.40.390.10">
    <property type="entry name" value="Collagenase (Catalytic Domain)"/>
    <property type="match status" value="1"/>
</dbReference>
<feature type="domain" description="Peptidase metallopeptidase" evidence="10">
    <location>
        <begin position="36"/>
        <end position="181"/>
    </location>
</feature>
<proteinExistence type="inferred from homology"/>
<name>F4QM39_9CAUL</name>
<dbReference type="PRINTS" id="PR01488">
    <property type="entry name" value="RTXTOXINA"/>
</dbReference>
<evidence type="ECO:0000256" key="9">
    <source>
        <dbReference type="ARBA" id="ARBA00023136"/>
    </source>
</evidence>
<evidence type="ECO:0000256" key="6">
    <source>
        <dbReference type="ARBA" id="ARBA00022656"/>
    </source>
</evidence>
<keyword evidence="8" id="KW-0843">Virulence</keyword>
<dbReference type="SUPFAM" id="SSF55486">
    <property type="entry name" value="Metalloproteases ('zincins'), catalytic domain"/>
    <property type="match status" value="1"/>
</dbReference>
<comment type="cofactor">
    <cofactor evidence="1">
        <name>Ca(2+)</name>
        <dbReference type="ChEBI" id="CHEBI:29108"/>
    </cofactor>
</comment>
<keyword evidence="9" id="KW-0472">Membrane</keyword>
<keyword evidence="12" id="KW-1185">Reference proteome</keyword>
<evidence type="ECO:0000256" key="1">
    <source>
        <dbReference type="ARBA" id="ARBA00001913"/>
    </source>
</evidence>
<dbReference type="AlphaFoldDB" id="F4QM39"/>
<dbReference type="HOGENOM" id="CLU_260767_0_0_5"/>
<keyword evidence="7" id="KW-0677">Repeat</keyword>
<dbReference type="GO" id="GO:0008270">
    <property type="term" value="F:zinc ion binding"/>
    <property type="evidence" value="ECO:0007669"/>
    <property type="project" value="InterPro"/>
</dbReference>
<evidence type="ECO:0000256" key="8">
    <source>
        <dbReference type="ARBA" id="ARBA00023026"/>
    </source>
</evidence>
<dbReference type="InterPro" id="IPR011049">
    <property type="entry name" value="Serralysin-like_metalloprot_C"/>
</dbReference>
<reference evidence="12" key="1">
    <citation type="submission" date="2011-03" db="EMBL/GenBank/DDBJ databases">
        <title>Draft genome sequence of Brevundimonas diminuta.</title>
        <authorList>
            <person name="Brown P.J.B."/>
            <person name="Buechlein A."/>
            <person name="Hemmerich C."/>
            <person name="Brun Y.V."/>
        </authorList>
    </citation>
    <scope>NUCLEOTIDE SEQUENCE [LARGE SCALE GENOMIC DNA]</scope>
    <source>
        <strain evidence="12">C19</strain>
    </source>
</reference>
<dbReference type="eggNOG" id="COG2931">
    <property type="taxonomic scope" value="Bacteria"/>
</dbReference>
<evidence type="ECO:0000256" key="2">
    <source>
        <dbReference type="ARBA" id="ARBA00004370"/>
    </source>
</evidence>
<dbReference type="GO" id="GO:0008237">
    <property type="term" value="F:metallopeptidase activity"/>
    <property type="evidence" value="ECO:0007669"/>
    <property type="project" value="InterPro"/>
</dbReference>
<dbReference type="SMART" id="SM00235">
    <property type="entry name" value="ZnMc"/>
    <property type="match status" value="1"/>
</dbReference>
<dbReference type="InterPro" id="IPR024079">
    <property type="entry name" value="MetalloPept_cat_dom_sf"/>
</dbReference>
<evidence type="ECO:0000256" key="5">
    <source>
        <dbReference type="ARBA" id="ARBA00022525"/>
    </source>
</evidence>
<dbReference type="CDD" id="cd04277">
    <property type="entry name" value="ZnMc_serralysin_like"/>
    <property type="match status" value="1"/>
</dbReference>
<dbReference type="PANTHER" id="PTHR38340">
    <property type="entry name" value="S-LAYER PROTEIN"/>
    <property type="match status" value="1"/>
</dbReference>
<protein>
    <submittedName>
        <fullName evidence="11">Hemolysin-type calcium-binding repeat 2 copies family protein</fullName>
    </submittedName>
</protein>
<dbReference type="InterPro" id="IPR003995">
    <property type="entry name" value="RTX_toxin_determinant-A"/>
</dbReference>
<dbReference type="InterPro" id="IPR001343">
    <property type="entry name" value="Hemolysn_Ca-bd"/>
</dbReference>
<dbReference type="PANTHER" id="PTHR38340:SF1">
    <property type="entry name" value="S-LAYER PROTEIN"/>
    <property type="match status" value="1"/>
</dbReference>
<dbReference type="InterPro" id="IPR018511">
    <property type="entry name" value="Hemolysin-typ_Ca-bd_CS"/>
</dbReference>
<dbReference type="InterPro" id="IPR006026">
    <property type="entry name" value="Peptidase_Metallo"/>
</dbReference>
<dbReference type="Gene3D" id="2.150.10.10">
    <property type="entry name" value="Serralysin-like metalloprotease, C-terminal"/>
    <property type="match status" value="7"/>
</dbReference>
<dbReference type="EMBL" id="GL883077">
    <property type="protein sequence ID" value="EGF93611.1"/>
    <property type="molecule type" value="Genomic_DNA"/>
</dbReference>
<evidence type="ECO:0000259" key="10">
    <source>
        <dbReference type="SMART" id="SM00235"/>
    </source>
</evidence>
<sequence length="1192" mass="122471">MSERLSQYWDAGQNRYEFSGDQSIDAVLIGSRWTDTDLTFSFPSSGAYYDTPYYDSGYLADHVVFNTVQKGAARYAFALIAGYSLLTFNEVTETEATHATIRLSQTNDASLEAAEGNFPGSNRWDGDVWLGLTDQPFYLTPQVGNWGMTTILHEIGHTMGLKHGHSDYTTYDLTDDDYVDKPGPRFGTRALDAAEDNWAHSVMTYRSASGYDTDFQGDEFNQPQTYMQNDIAALQYLYGANFGFNSGNTTYTFDIGTGEMFVDGVGQGTPELNVFGKGLIFRTVWDGNGVDTYNFSNFYTHQSIDLNPGAWSTMSSGNLVDLRPKDDSEDPLAPGNLANALLFEGDTRSLIENAKGGSGHDTIVGNQAANTLDGNGGSDTINGGTGNDWLYGDTGLDTLNGGSGDDDVFGGDGKDALYGASGNDFLNGDDDDDQLLGEAGNDYLNGGAGSDILVGSTGNDTYVVDDIGDYLFEAAGGGSDLVYAYVSETLAANFEQLTLLGGGNIDGTGNSISNVINGNGYNNILLGGGGGIDTINGNGGDDYIWNTNYANHALNGGTGNDTIGGAFAYGGTWDGGTEVDLVDMTLHNWAATYNLTVGTYATSVGTLNIVNFENVNAGEQNDVVNGNAVANLIYGNGGNDSLVGGGGADSLYGGDGHDTLDTGVAESNDNFADGGAGDDAIWSSGEGTYAGGLGNDYIRAGLTAGLAEVLDGGEGLDTLDTTSYQLDYVLNLSTGLTHIAFEDFDNFEHAVLGGGNDSVIGTDASNNISTGMGNDSVDGGAGADTLTGGAGDDIYVVDSSADHVIETTGNGNDVIRSSVSYSLAGRVVETLTLTGNANINATGNGNGNRLNGNAGNNVLDGSIGNDTLTGGLGNDSYYVSTAGDSVVEAAGEGTDTIFSAITLSLAGRQVENLTLLGDTALNAIGNGVGNVLTGNNGGNVLDGGGGHDRLNGGLGADSLIGGTGSDTYVVDHAGDTVTELAGGGTDLVESSISFTLGAQVEQLTLTGAAAINGTGNDLNNVLTGNGANNILSGGLGNDTYFVQNTGDNVVEAGGAGSDVIYSTVTYSLNGRFAEAIYLKGEANIDATGNSLANQLVGNSGNNVLNGKGGADTVTGGFGADVFLFQTGSGADTINDFSAADNDSIHVNAYTGGVANNALVVQNGLNVVINLGGGNIITVIGALEAQVEAQMVW</sequence>
<comment type="subcellular location">
    <subcellularLocation>
        <location evidence="2">Membrane</location>
    </subcellularLocation>
    <subcellularLocation>
        <location evidence="3">Secreted</location>
    </subcellularLocation>
</comment>
<dbReference type="InterPro" id="IPR034033">
    <property type="entry name" value="Serralysin-like"/>
</dbReference>
<dbReference type="Pfam" id="PF08548">
    <property type="entry name" value="Peptidase_M10_C"/>
    <property type="match status" value="1"/>
</dbReference>
<keyword evidence="6" id="KW-0800">Toxin</keyword>
<dbReference type="PROSITE" id="PS00330">
    <property type="entry name" value="HEMOLYSIN_CALCIUM"/>
    <property type="match status" value="3"/>
</dbReference>
<organism evidence="11 12">
    <name type="scientific">Asticcacaulis biprosthecium C19</name>
    <dbReference type="NCBI Taxonomy" id="715226"/>
    <lineage>
        <taxon>Bacteria</taxon>
        <taxon>Pseudomonadati</taxon>
        <taxon>Pseudomonadota</taxon>
        <taxon>Alphaproteobacteria</taxon>
        <taxon>Caulobacterales</taxon>
        <taxon>Caulobacteraceae</taxon>
        <taxon>Asticcacaulis</taxon>
    </lineage>
</organism>
<dbReference type="GO" id="GO:0005615">
    <property type="term" value="C:extracellular space"/>
    <property type="evidence" value="ECO:0007669"/>
    <property type="project" value="InterPro"/>
</dbReference>